<name>A0A067T223_GALM3</name>
<sequence>MSTAIVLPDLTNWTKQHINAIFQATNQADFTSAIDAFLSDKATITSNGVTISRADFVSQVQGEKFDETGATVTFTSAVEVPSDTTQAALAGSVGVSYNAVITEGIRVLGGPVTRQVTASVNVVIFQDPDVPKPPPSPIRGFFDGRRVLSLNQVSLVGPVPAQTA</sequence>
<reference evidence="2" key="1">
    <citation type="journal article" date="2014" name="Proc. Natl. Acad. Sci. U.S.A.">
        <title>Extensive sampling of basidiomycete genomes demonstrates inadequacy of the white-rot/brown-rot paradigm for wood decay fungi.</title>
        <authorList>
            <person name="Riley R."/>
            <person name="Salamov A.A."/>
            <person name="Brown D.W."/>
            <person name="Nagy L.G."/>
            <person name="Floudas D."/>
            <person name="Held B.W."/>
            <person name="Levasseur A."/>
            <person name="Lombard V."/>
            <person name="Morin E."/>
            <person name="Otillar R."/>
            <person name="Lindquist E.A."/>
            <person name="Sun H."/>
            <person name="LaButti K.M."/>
            <person name="Schmutz J."/>
            <person name="Jabbour D."/>
            <person name="Luo H."/>
            <person name="Baker S.E."/>
            <person name="Pisabarro A.G."/>
            <person name="Walton J.D."/>
            <person name="Blanchette R.A."/>
            <person name="Henrissat B."/>
            <person name="Martin F."/>
            <person name="Cullen D."/>
            <person name="Hibbett D.S."/>
            <person name="Grigoriev I.V."/>
        </authorList>
    </citation>
    <scope>NUCLEOTIDE SEQUENCE [LARGE SCALE GENOMIC DNA]</scope>
    <source>
        <strain evidence="2">CBS 339.88</strain>
    </source>
</reference>
<proteinExistence type="predicted"/>
<keyword evidence="2" id="KW-1185">Reference proteome</keyword>
<dbReference type="HOGENOM" id="CLU_107219_0_0_1"/>
<organism evidence="1 2">
    <name type="scientific">Galerina marginata (strain CBS 339.88)</name>
    <dbReference type="NCBI Taxonomy" id="685588"/>
    <lineage>
        <taxon>Eukaryota</taxon>
        <taxon>Fungi</taxon>
        <taxon>Dikarya</taxon>
        <taxon>Basidiomycota</taxon>
        <taxon>Agaricomycotina</taxon>
        <taxon>Agaricomycetes</taxon>
        <taxon>Agaricomycetidae</taxon>
        <taxon>Agaricales</taxon>
        <taxon>Agaricineae</taxon>
        <taxon>Strophariaceae</taxon>
        <taxon>Galerina</taxon>
    </lineage>
</organism>
<gene>
    <name evidence="1" type="ORF">GALMADRAFT_595444</name>
</gene>
<evidence type="ECO:0000313" key="1">
    <source>
        <dbReference type="EMBL" id="KDR73949.1"/>
    </source>
</evidence>
<protein>
    <recommendedName>
        <fullName evidence="3">SnoaL-like domain-containing protein</fullName>
    </recommendedName>
</protein>
<accession>A0A067T223</accession>
<dbReference type="Proteomes" id="UP000027222">
    <property type="component" value="Unassembled WGS sequence"/>
</dbReference>
<dbReference type="OrthoDB" id="3188871at2759"/>
<dbReference type="EMBL" id="KL142384">
    <property type="protein sequence ID" value="KDR73949.1"/>
    <property type="molecule type" value="Genomic_DNA"/>
</dbReference>
<dbReference type="AlphaFoldDB" id="A0A067T223"/>
<evidence type="ECO:0008006" key="3">
    <source>
        <dbReference type="Google" id="ProtNLM"/>
    </source>
</evidence>
<evidence type="ECO:0000313" key="2">
    <source>
        <dbReference type="Proteomes" id="UP000027222"/>
    </source>
</evidence>